<feature type="transmembrane region" description="Helical" evidence="7">
    <location>
        <begin position="237"/>
        <end position="255"/>
    </location>
</feature>
<dbReference type="GO" id="GO:0005886">
    <property type="term" value="C:plasma membrane"/>
    <property type="evidence" value="ECO:0007669"/>
    <property type="project" value="TreeGrafter"/>
</dbReference>
<evidence type="ECO:0000256" key="6">
    <source>
        <dbReference type="ARBA" id="ARBA00023136"/>
    </source>
</evidence>
<organism evidence="9 10">
    <name type="scientific">Galdieria yellowstonensis</name>
    <dbReference type="NCBI Taxonomy" id="3028027"/>
    <lineage>
        <taxon>Eukaryota</taxon>
        <taxon>Rhodophyta</taxon>
        <taxon>Bangiophyceae</taxon>
        <taxon>Galdieriales</taxon>
        <taxon>Galdieriaceae</taxon>
        <taxon>Galdieria</taxon>
    </lineage>
</organism>
<evidence type="ECO:0000256" key="5">
    <source>
        <dbReference type="ARBA" id="ARBA00022989"/>
    </source>
</evidence>
<evidence type="ECO:0000313" key="9">
    <source>
        <dbReference type="EMBL" id="KAK4528029.1"/>
    </source>
</evidence>
<proteinExistence type="inferred from homology"/>
<comment type="subcellular location">
    <subcellularLocation>
        <location evidence="1 7">Membrane</location>
        <topology evidence="1 7">Multi-pass membrane protein</topology>
    </subcellularLocation>
</comment>
<evidence type="ECO:0000256" key="1">
    <source>
        <dbReference type="ARBA" id="ARBA00004141"/>
    </source>
</evidence>
<keyword evidence="7" id="KW-0186">Copper</keyword>
<dbReference type="PANTHER" id="PTHR12483:SF27">
    <property type="entry name" value="COPPER TRANSPORT PROTEIN CTR1"/>
    <property type="match status" value="1"/>
</dbReference>
<keyword evidence="3 7" id="KW-0812">Transmembrane</keyword>
<dbReference type="PANTHER" id="PTHR12483">
    <property type="entry name" value="SOLUTE CARRIER FAMILY 31 COPPER TRANSPORTERS"/>
    <property type="match status" value="1"/>
</dbReference>
<feature type="transmembrane region" description="Helical" evidence="7">
    <location>
        <begin position="46"/>
        <end position="68"/>
    </location>
</feature>
<dbReference type="InterPro" id="IPR007274">
    <property type="entry name" value="Cop_transporter"/>
</dbReference>
<dbReference type="Pfam" id="PF04145">
    <property type="entry name" value="Ctr"/>
    <property type="match status" value="1"/>
</dbReference>
<feature type="transmembrane region" description="Helical" evidence="7">
    <location>
        <begin position="316"/>
        <end position="338"/>
    </location>
</feature>
<evidence type="ECO:0000256" key="4">
    <source>
        <dbReference type="ARBA" id="ARBA00022982"/>
    </source>
</evidence>
<reference evidence="9 10" key="1">
    <citation type="submission" date="2022-07" db="EMBL/GenBank/DDBJ databases">
        <title>Genome-wide signatures of adaptation to extreme environments.</title>
        <authorList>
            <person name="Cho C.H."/>
            <person name="Yoon H.S."/>
        </authorList>
    </citation>
    <scope>NUCLEOTIDE SEQUENCE [LARGE SCALE GENOMIC DNA]</scope>
    <source>
        <strain evidence="9 10">108.79 E11</strain>
    </source>
</reference>
<evidence type="ECO:0000313" key="10">
    <source>
        <dbReference type="Proteomes" id="UP001300502"/>
    </source>
</evidence>
<keyword evidence="7" id="KW-0406">Ion transport</keyword>
<gene>
    <name evidence="9" type="ORF">GAYE_SCF48G5963</name>
</gene>
<dbReference type="CDD" id="cd08760">
    <property type="entry name" value="Cyt_b561_FRRS1_like"/>
    <property type="match status" value="1"/>
</dbReference>
<name>A0AAV9IL91_9RHOD</name>
<comment type="caution">
    <text evidence="7">Lacks conserved residue(s) required for the propagation of feature annotation.</text>
</comment>
<accession>A0AAV9IL91</accession>
<evidence type="ECO:0000256" key="7">
    <source>
        <dbReference type="RuleBase" id="RU367022"/>
    </source>
</evidence>
<dbReference type="PROSITE" id="PS50939">
    <property type="entry name" value="CYTOCHROME_B561"/>
    <property type="match status" value="1"/>
</dbReference>
<keyword evidence="4" id="KW-0249">Electron transport</keyword>
<feature type="transmembrane region" description="Helical" evidence="7">
    <location>
        <begin position="12"/>
        <end position="34"/>
    </location>
</feature>
<keyword evidence="10" id="KW-1185">Reference proteome</keyword>
<feature type="transmembrane region" description="Helical" evidence="7">
    <location>
        <begin position="80"/>
        <end position="99"/>
    </location>
</feature>
<dbReference type="GO" id="GO:0005375">
    <property type="term" value="F:copper ion transmembrane transporter activity"/>
    <property type="evidence" value="ECO:0007669"/>
    <property type="project" value="UniProtKB-UniRule"/>
</dbReference>
<sequence length="417" mass="47524">MAEEEFTGLPAMMTAHACIGYFGGGFCFLVGASVARYVQQPWKVPVHIALTVVGFISVLIAYILTEIWHQGFIIMQDRHGFNGFALVVLSFVQVMAGLLRPRKESKLRKNWLWIHRILAVLVIASFVFQVFTGFRRLHRMFNIHVHTDEVVFECFVAVFFSLVAICELTLYFRNSCCSFPIRWLRGPFRAFKTFVYPRIVFVFAVLCFSFCILYWILFGKANSFAPWTNPPMPMPPMPMHMSFFIYDPSGFPLFFSKFIVNSPGRTVCASVVVFLLSFSASLSMVKLGRLEMKWIQTRQSMMWRTLGALSHAVRQALHYLSMLAVMTYSVILFFAILLGHACGFFVASCLVHEEFSPQEVATTKKRDNIAWLTMPLNSAGDILLSYPERTKQCLCDPMTCTCEPKNCNNQGGCSCER</sequence>
<evidence type="ECO:0000256" key="2">
    <source>
        <dbReference type="ARBA" id="ARBA00022448"/>
    </source>
</evidence>
<keyword evidence="5 7" id="KW-1133">Transmembrane helix</keyword>
<feature type="transmembrane region" description="Helical" evidence="7">
    <location>
        <begin position="150"/>
        <end position="172"/>
    </location>
</feature>
<evidence type="ECO:0000259" key="8">
    <source>
        <dbReference type="PROSITE" id="PS50939"/>
    </source>
</evidence>
<dbReference type="AlphaFoldDB" id="A0AAV9IL91"/>
<dbReference type="Proteomes" id="UP001300502">
    <property type="component" value="Unassembled WGS sequence"/>
</dbReference>
<dbReference type="EMBL" id="JANCYU010000059">
    <property type="protein sequence ID" value="KAK4528029.1"/>
    <property type="molecule type" value="Genomic_DNA"/>
</dbReference>
<comment type="caution">
    <text evidence="9">The sequence shown here is derived from an EMBL/GenBank/DDBJ whole genome shotgun (WGS) entry which is preliminary data.</text>
</comment>
<keyword evidence="6 7" id="KW-0472">Membrane</keyword>
<protein>
    <recommendedName>
        <fullName evidence="7">Copper transport protein</fullName>
    </recommendedName>
</protein>
<feature type="domain" description="Cytochrome b561" evidence="8">
    <location>
        <begin position="1"/>
        <end position="172"/>
    </location>
</feature>
<keyword evidence="7" id="KW-0187">Copper transport</keyword>
<evidence type="ECO:0000256" key="3">
    <source>
        <dbReference type="ARBA" id="ARBA00022692"/>
    </source>
</evidence>
<feature type="transmembrane region" description="Helical" evidence="7">
    <location>
        <begin position="193"/>
        <end position="217"/>
    </location>
</feature>
<dbReference type="InterPro" id="IPR006593">
    <property type="entry name" value="Cyt_b561/ferric_Rdtase_TM"/>
</dbReference>
<comment type="similarity">
    <text evidence="7">Belongs to the copper transporter (Ctr) (TC 1.A.56) family. SLC31A subfamily.</text>
</comment>
<dbReference type="Gene3D" id="1.20.120.1770">
    <property type="match status" value="1"/>
</dbReference>
<keyword evidence="2 7" id="KW-0813">Transport</keyword>
<dbReference type="SMART" id="SM00665">
    <property type="entry name" value="B561"/>
    <property type="match status" value="1"/>
</dbReference>
<feature type="transmembrane region" description="Helical" evidence="7">
    <location>
        <begin position="111"/>
        <end position="130"/>
    </location>
</feature>
<feature type="transmembrane region" description="Helical" evidence="7">
    <location>
        <begin position="267"/>
        <end position="285"/>
    </location>
</feature>